<keyword evidence="2" id="KW-0808">Transferase</keyword>
<evidence type="ECO:0000259" key="1">
    <source>
        <dbReference type="Pfam" id="PF00534"/>
    </source>
</evidence>
<evidence type="ECO:0000313" key="3">
    <source>
        <dbReference type="Proteomes" id="UP000016648"/>
    </source>
</evidence>
<comment type="caution">
    <text evidence="2">The sequence shown here is derived from an EMBL/GenBank/DDBJ whole genome shotgun (WGS) entry which is preliminary data.</text>
</comment>
<dbReference type="InterPro" id="IPR001296">
    <property type="entry name" value="Glyco_trans_1"/>
</dbReference>
<accession>U2NLP6</accession>
<keyword evidence="3" id="KW-1185">Reference proteome</keyword>
<dbReference type="SUPFAM" id="SSF53756">
    <property type="entry name" value="UDP-Glycosyltransferase/glycogen phosphorylase"/>
    <property type="match status" value="1"/>
</dbReference>
<dbReference type="EMBL" id="AWEY01000032">
    <property type="protein sequence ID" value="ERK38980.1"/>
    <property type="molecule type" value="Genomic_DNA"/>
</dbReference>
<organism evidence="2 3">
    <name type="scientific">Segatella baroniae F0067</name>
    <dbReference type="NCBI Taxonomy" id="1115809"/>
    <lineage>
        <taxon>Bacteria</taxon>
        <taxon>Pseudomonadati</taxon>
        <taxon>Bacteroidota</taxon>
        <taxon>Bacteroidia</taxon>
        <taxon>Bacteroidales</taxon>
        <taxon>Prevotellaceae</taxon>
        <taxon>Segatella</taxon>
    </lineage>
</organism>
<gene>
    <name evidence="2" type="ORF">HMPREF9135_0649</name>
</gene>
<dbReference type="PANTHER" id="PTHR12526">
    <property type="entry name" value="GLYCOSYLTRANSFERASE"/>
    <property type="match status" value="1"/>
</dbReference>
<feature type="domain" description="Glycosyl transferase family 1" evidence="1">
    <location>
        <begin position="191"/>
        <end position="350"/>
    </location>
</feature>
<sequence length="378" mass="43744">MTTASLHPKICCIFNLGAAYRWPIYNAMATHFGCDFYLGDQGSTPVKAFNYTALQGFKGTLHNVFYGNFYRQVGSTKLISKSYDIYILDGEPYCLSTWSILILSKIKRKRTIAWTHGWYGKETRTRRWLKKAFYSMFDYLLLYNEYAIQLMVKEGFDRNKMTCIANSLDSDKELQIRQHLKVTDIYSHHFGNNHPTLIYCGRLQKRKRLDLLLKAVARLRDSGTIINVVFVGEEMDDMKLPETIRSLSLDAQCWLFGPCYDDNTIGELFYNAHACVSPGNVGLTAIHSLTFGCPVITHGNLSHQMPEFEAIKPGITGDFFEENNIEDLQKTILKWTEATQEQRNQTRQNAFDEVDRKWNIHYQLDILHHILDFHKTNA</sequence>
<keyword evidence="2" id="KW-0328">Glycosyltransferase</keyword>
<dbReference type="CDD" id="cd03801">
    <property type="entry name" value="GT4_PimA-like"/>
    <property type="match status" value="1"/>
</dbReference>
<proteinExistence type="predicted"/>
<dbReference type="PATRIC" id="fig|1115809.3.peg.1651"/>
<dbReference type="Gene3D" id="3.40.50.2000">
    <property type="entry name" value="Glycogen Phosphorylase B"/>
    <property type="match status" value="1"/>
</dbReference>
<name>U2NLP6_9BACT</name>
<dbReference type="Proteomes" id="UP000016648">
    <property type="component" value="Unassembled WGS sequence"/>
</dbReference>
<evidence type="ECO:0000313" key="2">
    <source>
        <dbReference type="EMBL" id="ERK38980.1"/>
    </source>
</evidence>
<dbReference type="Pfam" id="PF00534">
    <property type="entry name" value="Glycos_transf_1"/>
    <property type="match status" value="1"/>
</dbReference>
<dbReference type="GO" id="GO:0016757">
    <property type="term" value="F:glycosyltransferase activity"/>
    <property type="evidence" value="ECO:0007669"/>
    <property type="project" value="UniProtKB-KW"/>
</dbReference>
<dbReference type="EC" id="2.4.-.-" evidence="2"/>
<dbReference type="RefSeq" id="WP_021590115.1">
    <property type="nucleotide sequence ID" value="NZ_AWEY01000032.1"/>
</dbReference>
<reference evidence="2 3" key="1">
    <citation type="submission" date="2013-08" db="EMBL/GenBank/DDBJ databases">
        <authorList>
            <person name="Durkin A.S."/>
            <person name="Haft D.R."/>
            <person name="McCorrison J."/>
            <person name="Torralba M."/>
            <person name="Gillis M."/>
            <person name="Haft D.H."/>
            <person name="Methe B."/>
            <person name="Sutton G."/>
            <person name="Nelson K.E."/>
        </authorList>
    </citation>
    <scope>NUCLEOTIDE SEQUENCE [LARGE SCALE GENOMIC DNA]</scope>
    <source>
        <strain evidence="2 3">F0067</strain>
    </source>
</reference>
<dbReference type="AlphaFoldDB" id="U2NLP6"/>
<protein>
    <submittedName>
        <fullName evidence="2">Glycosyltransferase, group 1 family protein</fullName>
        <ecNumber evidence="2">2.4.-.-</ecNumber>
    </submittedName>
</protein>